<evidence type="ECO:0000259" key="5">
    <source>
        <dbReference type="PROSITE" id="PS51071"/>
    </source>
</evidence>
<dbReference type="GO" id="GO:1901135">
    <property type="term" value="P:carbohydrate derivative metabolic process"/>
    <property type="evidence" value="ECO:0007669"/>
    <property type="project" value="InterPro"/>
</dbReference>
<keyword evidence="1" id="KW-0805">Transcription regulation</keyword>
<accession>C2ELS5</accession>
<keyword evidence="3" id="KW-0804">Transcription</keyword>
<dbReference type="SUPFAM" id="SSF53697">
    <property type="entry name" value="SIS domain"/>
    <property type="match status" value="1"/>
</dbReference>
<dbReference type="InterPro" id="IPR035472">
    <property type="entry name" value="RpiR-like_SIS"/>
</dbReference>
<keyword evidence="4" id="KW-0812">Transmembrane</keyword>
<dbReference type="InterPro" id="IPR001347">
    <property type="entry name" value="SIS_dom"/>
</dbReference>
<gene>
    <name evidence="7" type="ORF">HMPREF0548_0621</name>
</gene>
<evidence type="ECO:0000313" key="8">
    <source>
        <dbReference type="Proteomes" id="UP000005583"/>
    </source>
</evidence>
<dbReference type="PROSITE" id="PS00356">
    <property type="entry name" value="HTH_LACI_1"/>
    <property type="match status" value="1"/>
</dbReference>
<evidence type="ECO:0000256" key="4">
    <source>
        <dbReference type="SAM" id="Phobius"/>
    </source>
</evidence>
<organism evidence="7 8">
    <name type="scientific">Lactobacillus ultunensis DSM 16047</name>
    <dbReference type="NCBI Taxonomy" id="525365"/>
    <lineage>
        <taxon>Bacteria</taxon>
        <taxon>Bacillati</taxon>
        <taxon>Bacillota</taxon>
        <taxon>Bacilli</taxon>
        <taxon>Lactobacillales</taxon>
        <taxon>Lactobacillaceae</taxon>
        <taxon>Lactobacillus</taxon>
    </lineage>
</organism>
<keyword evidence="8" id="KW-1185">Reference proteome</keyword>
<dbReference type="GO" id="GO:0003677">
    <property type="term" value="F:DNA binding"/>
    <property type="evidence" value="ECO:0007669"/>
    <property type="project" value="UniProtKB-KW"/>
</dbReference>
<dbReference type="GO" id="GO:0003700">
    <property type="term" value="F:DNA-binding transcription factor activity"/>
    <property type="evidence" value="ECO:0007669"/>
    <property type="project" value="InterPro"/>
</dbReference>
<dbReference type="HOGENOM" id="CLU_055769_0_0_9"/>
<dbReference type="PANTHER" id="PTHR30514">
    <property type="entry name" value="GLUCOKINASE"/>
    <property type="match status" value="1"/>
</dbReference>
<proteinExistence type="predicted"/>
<dbReference type="Gene3D" id="1.10.10.10">
    <property type="entry name" value="Winged helix-like DNA-binding domain superfamily/Winged helix DNA-binding domain"/>
    <property type="match status" value="1"/>
</dbReference>
<feature type="transmembrane region" description="Helical" evidence="4">
    <location>
        <begin position="258"/>
        <end position="277"/>
    </location>
</feature>
<dbReference type="InterPro" id="IPR000281">
    <property type="entry name" value="HTH_RpiR"/>
</dbReference>
<dbReference type="Pfam" id="PF01380">
    <property type="entry name" value="SIS"/>
    <property type="match status" value="1"/>
</dbReference>
<keyword evidence="4" id="KW-0472">Membrane</keyword>
<evidence type="ECO:0000259" key="6">
    <source>
        <dbReference type="PROSITE" id="PS51464"/>
    </source>
</evidence>
<dbReference type="PROSITE" id="PS51071">
    <property type="entry name" value="HTH_RPIR"/>
    <property type="match status" value="1"/>
</dbReference>
<evidence type="ECO:0000313" key="7">
    <source>
        <dbReference type="EMBL" id="EEJ72497.1"/>
    </source>
</evidence>
<keyword evidence="2" id="KW-0238">DNA-binding</keyword>
<dbReference type="Gene3D" id="3.40.50.10490">
    <property type="entry name" value="Glucose-6-phosphate isomerase like protein, domain 1"/>
    <property type="match status" value="1"/>
</dbReference>
<feature type="domain" description="HTH rpiR-type" evidence="5">
    <location>
        <begin position="21"/>
        <end position="97"/>
    </location>
</feature>
<comment type="caution">
    <text evidence="7">The sequence shown here is derived from an EMBL/GenBank/DDBJ whole genome shotgun (WGS) entry which is preliminary data.</text>
</comment>
<evidence type="ECO:0000256" key="1">
    <source>
        <dbReference type="ARBA" id="ARBA00023015"/>
    </source>
</evidence>
<dbReference type="InterPro" id="IPR036388">
    <property type="entry name" value="WH-like_DNA-bd_sf"/>
</dbReference>
<dbReference type="EMBL" id="ACGU01000035">
    <property type="protein sequence ID" value="EEJ72497.1"/>
    <property type="molecule type" value="Genomic_DNA"/>
</dbReference>
<dbReference type="InterPro" id="IPR046348">
    <property type="entry name" value="SIS_dom_sf"/>
</dbReference>
<dbReference type="InterPro" id="IPR047640">
    <property type="entry name" value="RpiR-like"/>
</dbReference>
<dbReference type="eggNOG" id="COG1737">
    <property type="taxonomic scope" value="Bacteria"/>
</dbReference>
<dbReference type="Pfam" id="PF01418">
    <property type="entry name" value="HTH_6"/>
    <property type="match status" value="1"/>
</dbReference>
<protein>
    <submittedName>
        <fullName evidence="7">SIS domain protein</fullName>
    </submittedName>
</protein>
<evidence type="ECO:0000256" key="2">
    <source>
        <dbReference type="ARBA" id="ARBA00023125"/>
    </source>
</evidence>
<dbReference type="InterPro" id="IPR009057">
    <property type="entry name" value="Homeodomain-like_sf"/>
</dbReference>
<dbReference type="PROSITE" id="PS51464">
    <property type="entry name" value="SIS"/>
    <property type="match status" value="1"/>
</dbReference>
<feature type="domain" description="SIS" evidence="6">
    <location>
        <begin position="140"/>
        <end position="281"/>
    </location>
</feature>
<evidence type="ECO:0000256" key="3">
    <source>
        <dbReference type="ARBA" id="ARBA00023163"/>
    </source>
</evidence>
<sequence length="298" mass="33181">MCENNLHMIYYFLDKEEFKMTNIIDKIYSEFQSMSQSDQKIAHQVLDNPAKIVNSTISELAKMATVSGASVTRFCHNLGLTGFHDLKIQIAQVAGNEKSHSLQNLAQDNLQTALRQIDKNKIAEVKATLENIDNHLLKQILALLTHSRIVQVSAEGDTYPVAEDAIYKFNQIGILAIGSGGNVETAIAQSMNLTADDCLLVISNSGESAALLKQIQVAKKQGLKIIAITNREDSPIALEADYHLQTAVRQTVLQTQYYFSRVAAFTIIEAIFLILISQDDKKIDHIKQHEEIISNQKI</sequence>
<dbReference type="SUPFAM" id="SSF46689">
    <property type="entry name" value="Homeodomain-like"/>
    <property type="match status" value="1"/>
</dbReference>
<keyword evidence="4" id="KW-1133">Transmembrane helix</keyword>
<dbReference type="STRING" id="525365.HMPREF0548_0621"/>
<dbReference type="Proteomes" id="UP000005583">
    <property type="component" value="Unassembled WGS sequence"/>
</dbReference>
<reference evidence="7 8" key="1">
    <citation type="submission" date="2009-01" db="EMBL/GenBank/DDBJ databases">
        <authorList>
            <person name="Qin X."/>
            <person name="Bachman B."/>
            <person name="Battles P."/>
            <person name="Bell A."/>
            <person name="Bess C."/>
            <person name="Bickham C."/>
            <person name="Chaboub L."/>
            <person name="Chen D."/>
            <person name="Coyle M."/>
            <person name="Deiros D.R."/>
            <person name="Dinh H."/>
            <person name="Forbes L."/>
            <person name="Fowler G."/>
            <person name="Francisco L."/>
            <person name="Fu Q."/>
            <person name="Gubbala S."/>
            <person name="Hale W."/>
            <person name="Han Y."/>
            <person name="Hemphill L."/>
            <person name="Highlander S.K."/>
            <person name="Hirani K."/>
            <person name="Hogues M."/>
            <person name="Jackson L."/>
            <person name="Jakkamsetti A."/>
            <person name="Javaid M."/>
            <person name="Jiang H."/>
            <person name="Korchina V."/>
            <person name="Kovar C."/>
            <person name="Lara F."/>
            <person name="Lee S."/>
            <person name="Mata R."/>
            <person name="Mathew T."/>
            <person name="Moen C."/>
            <person name="Morales K."/>
            <person name="Munidasa M."/>
            <person name="Nazareth L."/>
            <person name="Ngo R."/>
            <person name="Nguyen L."/>
            <person name="Okwuonu G."/>
            <person name="Ongeri F."/>
            <person name="Patil S."/>
            <person name="Petrosino J."/>
            <person name="Pham C."/>
            <person name="Pham P."/>
            <person name="Pu L.-L."/>
            <person name="Puazo M."/>
            <person name="Raj R."/>
            <person name="Reid J."/>
            <person name="Rouhana J."/>
            <person name="Saada N."/>
            <person name="Shang Y."/>
            <person name="Simmons D."/>
            <person name="Thornton R."/>
            <person name="Warren J."/>
            <person name="Weissenberger G."/>
            <person name="Zhang J."/>
            <person name="Zhang L."/>
            <person name="Zhou C."/>
            <person name="Zhu D."/>
            <person name="Muzny D."/>
            <person name="Worley K."/>
            <person name="Gibbs R."/>
        </authorList>
    </citation>
    <scope>NUCLEOTIDE SEQUENCE [LARGE SCALE GENOMIC DNA]</scope>
    <source>
        <strain evidence="7 8">DSM 16047</strain>
    </source>
</reference>
<dbReference type="PANTHER" id="PTHR30514:SF1">
    <property type="entry name" value="HTH-TYPE TRANSCRIPTIONAL REGULATOR HEXR-RELATED"/>
    <property type="match status" value="1"/>
</dbReference>
<dbReference type="AlphaFoldDB" id="C2ELS5"/>
<dbReference type="GO" id="GO:0097367">
    <property type="term" value="F:carbohydrate derivative binding"/>
    <property type="evidence" value="ECO:0007669"/>
    <property type="project" value="InterPro"/>
</dbReference>
<dbReference type="CDD" id="cd05013">
    <property type="entry name" value="SIS_RpiR"/>
    <property type="match status" value="1"/>
</dbReference>
<name>C2ELS5_9LACO</name>